<name>A0A1I7YJ28_9BILA</name>
<proteinExistence type="predicted"/>
<protein>
    <submittedName>
        <fullName evidence="2">F-box domain-containing protein</fullName>
    </submittedName>
</protein>
<dbReference type="WBParaSite" id="L893_g16621.t1">
    <property type="protein sequence ID" value="L893_g16621.t1"/>
    <property type="gene ID" value="L893_g16621"/>
</dbReference>
<evidence type="ECO:0000313" key="1">
    <source>
        <dbReference type="Proteomes" id="UP000095287"/>
    </source>
</evidence>
<organism evidence="1 2">
    <name type="scientific">Steinernema glaseri</name>
    <dbReference type="NCBI Taxonomy" id="37863"/>
    <lineage>
        <taxon>Eukaryota</taxon>
        <taxon>Metazoa</taxon>
        <taxon>Ecdysozoa</taxon>
        <taxon>Nematoda</taxon>
        <taxon>Chromadorea</taxon>
        <taxon>Rhabditida</taxon>
        <taxon>Tylenchina</taxon>
        <taxon>Panagrolaimomorpha</taxon>
        <taxon>Strongyloidoidea</taxon>
        <taxon>Steinernematidae</taxon>
        <taxon>Steinernema</taxon>
    </lineage>
</organism>
<reference evidence="2" key="1">
    <citation type="submission" date="2016-11" db="UniProtKB">
        <authorList>
            <consortium name="WormBaseParasite"/>
        </authorList>
    </citation>
    <scope>IDENTIFICATION</scope>
</reference>
<dbReference type="Proteomes" id="UP000095287">
    <property type="component" value="Unplaced"/>
</dbReference>
<keyword evidence="1" id="KW-1185">Reference proteome</keyword>
<dbReference type="AlphaFoldDB" id="A0A1I7YJ28"/>
<evidence type="ECO:0000313" key="2">
    <source>
        <dbReference type="WBParaSite" id="L893_g16621.t1"/>
    </source>
</evidence>
<accession>A0A1I7YJ28</accession>
<sequence length="283" mass="32544">MNSVPDAFLDAVCSQLCSLKCLKKTSGRWSSKANVHRRKRRELFAFIDVNDEGTEVGIGFEDPKSREFVSSALDAKYDRITAIYVGYREIEELPKRTSLEYARTNVPHLLRSLAFDCVLYFAPNKPFPHNLRNSILYGLQGCVQLTAIHIFYSAEKVPEFVKHQIALGRLRRLSLNVHCEFSDDLQTSLRLFVNSPRFKLLDLSQSNLKIDFDMASSFVERFVKGDLIKLLQGKRSFRFSRLGDLHVKEQQWNGDRTTRWSRFGKTLVASRSAGGVSFDIHKW</sequence>